<comment type="subcellular location">
    <subcellularLocation>
        <location evidence="1">Nucleus</location>
    </subcellularLocation>
</comment>
<dbReference type="PROSITE" id="PS51030">
    <property type="entry name" value="NUCLEAR_REC_DBD_2"/>
    <property type="match status" value="1"/>
</dbReference>
<evidence type="ECO:0000256" key="9">
    <source>
        <dbReference type="ARBA" id="ARBA00023242"/>
    </source>
</evidence>
<dbReference type="Gene3D" id="3.30.50.10">
    <property type="entry name" value="Erythroid Transcription Factor GATA-1, subunit A"/>
    <property type="match status" value="1"/>
</dbReference>
<protein>
    <recommendedName>
        <fullName evidence="10">Nuclear receptor domain-containing protein</fullName>
    </recommendedName>
</protein>
<dbReference type="PROSITE" id="PS00031">
    <property type="entry name" value="NUCLEAR_REC_DBD_1"/>
    <property type="match status" value="1"/>
</dbReference>
<dbReference type="PRINTS" id="PR00047">
    <property type="entry name" value="STROIDFINGER"/>
</dbReference>
<sequence length="214" mass="23329">MDAWAARGGGVSPLHRHRESRFSAAEAASIPSPSSPISRPTMRAQIEVIPCKVCGDKSSGIHYGVITCEGCKGFFRRSQSASNSSYTCTRGQVCVIDRVNRNRCQYCRLQRCLKLGMSRDAVKFGRMSKKAREKVADEARKHQQQSENQIMNSGAWQYSHEYSPPLHAMYGGGVPTPSGYESSQVYSPSSIASGGYAAASNFEHAIAAAPLNYP</sequence>
<dbReference type="GO" id="GO:0008270">
    <property type="term" value="F:zinc ion binding"/>
    <property type="evidence" value="ECO:0007669"/>
    <property type="project" value="UniProtKB-KW"/>
</dbReference>
<keyword evidence="7" id="KW-0804">Transcription</keyword>
<dbReference type="SUPFAM" id="SSF57716">
    <property type="entry name" value="Glucocorticoid receptor-like (DNA-binding domain)"/>
    <property type="match status" value="1"/>
</dbReference>
<organism evidence="11 12">
    <name type="scientific">Steinernema carpocapsae</name>
    <name type="common">Entomopathogenic nematode</name>
    <dbReference type="NCBI Taxonomy" id="34508"/>
    <lineage>
        <taxon>Eukaryota</taxon>
        <taxon>Metazoa</taxon>
        <taxon>Ecdysozoa</taxon>
        <taxon>Nematoda</taxon>
        <taxon>Chromadorea</taxon>
        <taxon>Rhabditida</taxon>
        <taxon>Tylenchina</taxon>
        <taxon>Panagrolaimomorpha</taxon>
        <taxon>Strongyloidoidea</taxon>
        <taxon>Steinernematidae</taxon>
        <taxon>Steinernema</taxon>
    </lineage>
</organism>
<keyword evidence="5" id="KW-0805">Transcription regulation</keyword>
<dbReference type="GO" id="GO:0000978">
    <property type="term" value="F:RNA polymerase II cis-regulatory region sequence-specific DNA binding"/>
    <property type="evidence" value="ECO:0007669"/>
    <property type="project" value="TreeGrafter"/>
</dbReference>
<reference evidence="11 12" key="1">
    <citation type="journal article" date="2015" name="Genome Biol.">
        <title>Comparative genomics of Steinernema reveals deeply conserved gene regulatory networks.</title>
        <authorList>
            <person name="Dillman A.R."/>
            <person name="Macchietto M."/>
            <person name="Porter C.F."/>
            <person name="Rogers A."/>
            <person name="Williams B."/>
            <person name="Antoshechkin I."/>
            <person name="Lee M.M."/>
            <person name="Goodwin Z."/>
            <person name="Lu X."/>
            <person name="Lewis E.E."/>
            <person name="Goodrich-Blair H."/>
            <person name="Stock S.P."/>
            <person name="Adams B.J."/>
            <person name="Sternberg P.W."/>
            <person name="Mortazavi A."/>
        </authorList>
    </citation>
    <scope>NUCLEOTIDE SEQUENCE [LARGE SCALE GENOMIC DNA]</scope>
    <source>
        <strain evidence="11 12">ALL</strain>
    </source>
</reference>
<gene>
    <name evidence="11" type="ORF">L596_007479</name>
</gene>
<dbReference type="InterPro" id="IPR044101">
    <property type="entry name" value="NR_DBD_ROR"/>
</dbReference>
<dbReference type="SMART" id="SM00399">
    <property type="entry name" value="ZnF_C4"/>
    <property type="match status" value="1"/>
</dbReference>
<keyword evidence="2" id="KW-0479">Metal-binding</keyword>
<keyword evidence="12" id="KW-1185">Reference proteome</keyword>
<evidence type="ECO:0000256" key="3">
    <source>
        <dbReference type="ARBA" id="ARBA00022771"/>
    </source>
</evidence>
<dbReference type="AlphaFoldDB" id="A0A4U5P9H9"/>
<reference evidence="11 12" key="2">
    <citation type="journal article" date="2019" name="G3 (Bethesda)">
        <title>Hybrid Assembly of the Genome of the Entomopathogenic Nematode Steinernema carpocapsae Identifies the X-Chromosome.</title>
        <authorList>
            <person name="Serra L."/>
            <person name="Macchietto M."/>
            <person name="Macias-Munoz A."/>
            <person name="McGill C.J."/>
            <person name="Rodriguez I.M."/>
            <person name="Rodriguez B."/>
            <person name="Murad R."/>
            <person name="Mortazavi A."/>
        </authorList>
    </citation>
    <scope>NUCLEOTIDE SEQUENCE [LARGE SCALE GENOMIC DNA]</scope>
    <source>
        <strain evidence="11 12">ALL</strain>
    </source>
</reference>
<name>A0A4U5P9H9_STECR</name>
<dbReference type="CDD" id="cd06968">
    <property type="entry name" value="NR_DBD_ROR"/>
    <property type="match status" value="1"/>
</dbReference>
<dbReference type="InterPro" id="IPR013088">
    <property type="entry name" value="Znf_NHR/GATA"/>
</dbReference>
<keyword evidence="8" id="KW-0675">Receptor</keyword>
<dbReference type="PANTHER" id="PTHR45805:SF2">
    <property type="entry name" value="NUCLEAR HORMONE RECEPTOR HR3-RELATED"/>
    <property type="match status" value="1"/>
</dbReference>
<dbReference type="Pfam" id="PF00105">
    <property type="entry name" value="zf-C4"/>
    <property type="match status" value="1"/>
</dbReference>
<dbReference type="EMBL" id="AZBU02000002">
    <property type="protein sequence ID" value="TKR92918.1"/>
    <property type="molecule type" value="Genomic_DNA"/>
</dbReference>
<evidence type="ECO:0000256" key="7">
    <source>
        <dbReference type="ARBA" id="ARBA00023163"/>
    </source>
</evidence>
<evidence type="ECO:0000256" key="2">
    <source>
        <dbReference type="ARBA" id="ARBA00022723"/>
    </source>
</evidence>
<dbReference type="GO" id="GO:0004879">
    <property type="term" value="F:nuclear receptor activity"/>
    <property type="evidence" value="ECO:0007669"/>
    <property type="project" value="TreeGrafter"/>
</dbReference>
<dbReference type="InterPro" id="IPR001628">
    <property type="entry name" value="Znf_hrmn_rcpt"/>
</dbReference>
<evidence type="ECO:0000313" key="11">
    <source>
        <dbReference type="EMBL" id="TKR92918.1"/>
    </source>
</evidence>
<dbReference type="Proteomes" id="UP000298663">
    <property type="component" value="Unassembled WGS sequence"/>
</dbReference>
<comment type="caution">
    <text evidence="11">The sequence shown here is derived from an EMBL/GenBank/DDBJ whole genome shotgun (WGS) entry which is preliminary data.</text>
</comment>
<accession>A0A4U5P9H9</accession>
<feature type="domain" description="Nuclear receptor" evidence="10">
    <location>
        <begin position="48"/>
        <end position="124"/>
    </location>
</feature>
<dbReference type="GO" id="GO:0005634">
    <property type="term" value="C:nucleus"/>
    <property type="evidence" value="ECO:0007669"/>
    <property type="project" value="UniProtKB-SubCell"/>
</dbReference>
<keyword evidence="6" id="KW-0238">DNA-binding</keyword>
<proteinExistence type="predicted"/>
<evidence type="ECO:0000256" key="5">
    <source>
        <dbReference type="ARBA" id="ARBA00023015"/>
    </source>
</evidence>
<keyword evidence="4" id="KW-0862">Zinc</keyword>
<dbReference type="OrthoDB" id="5771769at2759"/>
<keyword evidence="9" id="KW-0539">Nucleus</keyword>
<dbReference type="STRING" id="34508.A0A4U5P9H9"/>
<evidence type="ECO:0000256" key="1">
    <source>
        <dbReference type="ARBA" id="ARBA00004123"/>
    </source>
</evidence>
<evidence type="ECO:0000256" key="4">
    <source>
        <dbReference type="ARBA" id="ARBA00022833"/>
    </source>
</evidence>
<evidence type="ECO:0000256" key="6">
    <source>
        <dbReference type="ARBA" id="ARBA00023125"/>
    </source>
</evidence>
<dbReference type="FunFam" id="3.30.50.10:FF:000003">
    <property type="entry name" value="Nuclear orphan receptor ROR-beta"/>
    <property type="match status" value="1"/>
</dbReference>
<evidence type="ECO:0000259" key="10">
    <source>
        <dbReference type="PROSITE" id="PS51030"/>
    </source>
</evidence>
<evidence type="ECO:0000313" key="12">
    <source>
        <dbReference type="Proteomes" id="UP000298663"/>
    </source>
</evidence>
<keyword evidence="3" id="KW-0863">Zinc-finger</keyword>
<dbReference type="PANTHER" id="PTHR45805">
    <property type="entry name" value="NUCLEAR HORMONE RECEPTOR HR3-RELATED"/>
    <property type="match status" value="1"/>
</dbReference>
<evidence type="ECO:0000256" key="8">
    <source>
        <dbReference type="ARBA" id="ARBA00023170"/>
    </source>
</evidence>